<gene>
    <name evidence="1" type="ORF">BLNAU_12166</name>
</gene>
<evidence type="ECO:0000313" key="2">
    <source>
        <dbReference type="Proteomes" id="UP001281761"/>
    </source>
</evidence>
<dbReference type="EMBL" id="JARBJD010000098">
    <property type="protein sequence ID" value="KAK2952845.1"/>
    <property type="molecule type" value="Genomic_DNA"/>
</dbReference>
<dbReference type="Proteomes" id="UP001281761">
    <property type="component" value="Unassembled WGS sequence"/>
</dbReference>
<name>A0ABQ9XNQ8_9EUKA</name>
<protein>
    <submittedName>
        <fullName evidence="1">Uncharacterized protein</fullName>
    </submittedName>
</protein>
<comment type="caution">
    <text evidence="1">The sequence shown here is derived from an EMBL/GenBank/DDBJ whole genome shotgun (WGS) entry which is preliminary data.</text>
</comment>
<reference evidence="1 2" key="1">
    <citation type="journal article" date="2022" name="bioRxiv">
        <title>Genomics of Preaxostyla Flagellates Illuminates Evolutionary Transitions and the Path Towards Mitochondrial Loss.</title>
        <authorList>
            <person name="Novak L.V.F."/>
            <person name="Treitli S.C."/>
            <person name="Pyrih J."/>
            <person name="Halakuc P."/>
            <person name="Pipaliya S.V."/>
            <person name="Vacek V."/>
            <person name="Brzon O."/>
            <person name="Soukal P."/>
            <person name="Eme L."/>
            <person name="Dacks J.B."/>
            <person name="Karnkowska A."/>
            <person name="Elias M."/>
            <person name="Hampl V."/>
        </authorList>
    </citation>
    <scope>NUCLEOTIDE SEQUENCE [LARGE SCALE GENOMIC DNA]</scope>
    <source>
        <strain evidence="1">NAU3</strain>
        <tissue evidence="1">Gut</tissue>
    </source>
</reference>
<accession>A0ABQ9XNQ8</accession>
<evidence type="ECO:0000313" key="1">
    <source>
        <dbReference type="EMBL" id="KAK2952845.1"/>
    </source>
</evidence>
<sequence>MISQIETIEEFEKVMTENPVVIIISIWFDRGPECSSDLSKKDEMTMDATIEELQRGVSQPEAVVNSRLWLNIPTLIRDCDLMNERKLQKMERLIERHPSNSQRVREE</sequence>
<proteinExistence type="predicted"/>
<organism evidence="1 2">
    <name type="scientific">Blattamonas nauphoetae</name>
    <dbReference type="NCBI Taxonomy" id="2049346"/>
    <lineage>
        <taxon>Eukaryota</taxon>
        <taxon>Metamonada</taxon>
        <taxon>Preaxostyla</taxon>
        <taxon>Oxymonadida</taxon>
        <taxon>Blattamonas</taxon>
    </lineage>
</organism>
<keyword evidence="2" id="KW-1185">Reference proteome</keyword>